<dbReference type="GO" id="GO:0016020">
    <property type="term" value="C:membrane"/>
    <property type="evidence" value="ECO:0007669"/>
    <property type="project" value="InterPro"/>
</dbReference>
<sequence>MLKLFYNAAKQRSLSQATTSASLIRNSQRMFRSSAQMNQQFNVYIDGRPVKVDASYTIFQACQEAGYHILSLISYIESRFLDSAIMKDYQLPATAECAQSKQKDLQNQQITQPLITLQLAACATNVRPDLKVITKSEKTRIARGGVMEFLLANHPLDCPICDQGGECDLQDISTVYGYQEGRFMEYKRAVEDKNIGPLIKTSMTRCIHCTRCVRFTEQIAGEFTLGQVGRGKYNEISTYIENMVTNELSGNVVDLCPVGALNNLPYSFQARPWELKSNYTVDVMDGLGSNIDVHIRGSDTLRILPRINEEVNEEWISDKSRHAFDGLRKQRLHIPLLRKPDGSFGELTWEEALNKAAEVLSSVKGDEIHGMIGQFNDVESMLAFKDLLNRLNCDNVDVRKNAPHFKADFRNQYLSNSRIIGIDETDLLLLVGCNPRLEAPVLNARIRKAVGVNGLQVGIIGSATNLGYDYVHLGNSPKTLQELAEGKHPYLQQRLAKAELPMILVSAQTLERSDGEGIMNYIYKLAENTKLINKKEKWNGINILHTEASRVGALDLGIVPQTNVTKKPKVVYILGQDNFRHEEIPEDAFVIYQGHTGDEGAYYADLILPGASYLEKSALFVNTDGRPQQSRGAQQPPGFAREDWMILRALSEQLGCPLPYDSLDEIRTRMAELAPHLVRFDVIEPSGFEELGLKAEESKLKLNNTALTDNIDNFYQTDSISRNSMIMARCTKELNPKKQFNFKEHVQTWMTH</sequence>
<evidence type="ECO:0000256" key="5">
    <source>
        <dbReference type="ARBA" id="ARBA00022967"/>
    </source>
</evidence>
<dbReference type="OrthoDB" id="10249365at2759"/>
<comment type="similarity">
    <text evidence="2">Belongs to the complex I 75 kDa subunit family.</text>
</comment>
<dbReference type="Pfam" id="PF00384">
    <property type="entry name" value="Molybdopterin"/>
    <property type="match status" value="1"/>
</dbReference>
<keyword evidence="7" id="KW-0411">Iron-sulfur</keyword>
<dbReference type="PANTHER" id="PTHR43105">
    <property type="entry name" value="RESPIRATORY NITRATE REDUCTASE"/>
    <property type="match status" value="1"/>
</dbReference>
<dbReference type="InterPro" id="IPR015405">
    <property type="entry name" value="NDUFS1-like_C"/>
</dbReference>
<dbReference type="AlphaFoldDB" id="A0A078B3Q7"/>
<gene>
    <name evidence="12" type="primary">Contig17062.g18177</name>
    <name evidence="12" type="ORF">STYLEM_18228</name>
</gene>
<dbReference type="Pfam" id="PF22151">
    <property type="entry name" value="Fer4_NDSU1"/>
    <property type="match status" value="1"/>
</dbReference>
<evidence type="ECO:0000256" key="8">
    <source>
        <dbReference type="ARBA" id="ARBA00023027"/>
    </source>
</evidence>
<dbReference type="PROSITE" id="PS51669">
    <property type="entry name" value="4FE4S_MOW_BIS_MGD"/>
    <property type="match status" value="1"/>
</dbReference>
<dbReference type="GO" id="GO:0046872">
    <property type="term" value="F:metal ion binding"/>
    <property type="evidence" value="ECO:0007669"/>
    <property type="project" value="UniProtKB-KW"/>
</dbReference>
<dbReference type="Pfam" id="PF09326">
    <property type="entry name" value="NADH_dhqG_C"/>
    <property type="match status" value="1"/>
</dbReference>
<dbReference type="Pfam" id="PF10588">
    <property type="entry name" value="NADH-G_4Fe-4S_3"/>
    <property type="match status" value="1"/>
</dbReference>
<dbReference type="InParanoid" id="A0A078B3Q7"/>
<dbReference type="Gene3D" id="3.10.20.740">
    <property type="match status" value="1"/>
</dbReference>
<keyword evidence="6" id="KW-0408">Iron</keyword>
<dbReference type="InterPro" id="IPR050123">
    <property type="entry name" value="Prok_molybdopt-oxidoreductase"/>
</dbReference>
<dbReference type="Gene3D" id="3.40.50.740">
    <property type="match status" value="1"/>
</dbReference>
<dbReference type="GO" id="GO:0051539">
    <property type="term" value="F:4 iron, 4 sulfur cluster binding"/>
    <property type="evidence" value="ECO:0007669"/>
    <property type="project" value="UniProtKB-KW"/>
</dbReference>
<evidence type="ECO:0000259" key="11">
    <source>
        <dbReference type="PROSITE" id="PS51839"/>
    </source>
</evidence>
<dbReference type="EMBL" id="CCKQ01017227">
    <property type="protein sequence ID" value="CDW89099.1"/>
    <property type="molecule type" value="Genomic_DNA"/>
</dbReference>
<dbReference type="InterPro" id="IPR000283">
    <property type="entry name" value="NADH_UbQ_OxRdtase_75kDa_su_CS"/>
</dbReference>
<evidence type="ECO:0000256" key="1">
    <source>
        <dbReference type="ARBA" id="ARBA00001966"/>
    </source>
</evidence>
<dbReference type="SMART" id="SM00929">
    <property type="entry name" value="NADH-G_4Fe-4S_3"/>
    <property type="match status" value="1"/>
</dbReference>
<comment type="cofactor">
    <cofactor evidence="1">
        <name>[4Fe-4S] cluster</name>
        <dbReference type="ChEBI" id="CHEBI:49883"/>
    </cofactor>
</comment>
<dbReference type="PROSITE" id="PS00642">
    <property type="entry name" value="COMPLEX1_75K_2"/>
    <property type="match status" value="1"/>
</dbReference>
<dbReference type="FunFam" id="3.30.70.20:FF:000002">
    <property type="entry name" value="NADH-ubiquinone oxidoreductase 75 kDa subunit"/>
    <property type="match status" value="1"/>
</dbReference>
<dbReference type="InterPro" id="IPR054351">
    <property type="entry name" value="NADH_UbQ_OxRdtase_ferredoxin"/>
</dbReference>
<evidence type="ECO:0000256" key="4">
    <source>
        <dbReference type="ARBA" id="ARBA00022723"/>
    </source>
</evidence>
<comment type="cofactor">
    <cofactor evidence="9">
        <name>[2Fe-2S] cluster</name>
        <dbReference type="ChEBI" id="CHEBI:190135"/>
    </cofactor>
</comment>
<dbReference type="InterPro" id="IPR010228">
    <property type="entry name" value="NADH_UbQ_OxRdtase_Gsu"/>
</dbReference>
<dbReference type="Pfam" id="PF22117">
    <property type="entry name" value="Fer4_Nqo3"/>
    <property type="match status" value="1"/>
</dbReference>
<dbReference type="SUPFAM" id="SSF54862">
    <property type="entry name" value="4Fe-4S ferredoxins"/>
    <property type="match status" value="1"/>
</dbReference>
<dbReference type="CDD" id="cd02773">
    <property type="entry name" value="MopB_Res-Cmplx1_Nad11"/>
    <property type="match status" value="1"/>
</dbReference>
<keyword evidence="3" id="KW-0004">4Fe-4S</keyword>
<dbReference type="InterPro" id="IPR006963">
    <property type="entry name" value="Mopterin_OxRdtase_4Fe-4S_dom"/>
</dbReference>
<evidence type="ECO:0000313" key="12">
    <source>
        <dbReference type="EMBL" id="CDW89099.1"/>
    </source>
</evidence>
<dbReference type="PANTHER" id="PTHR43105:SF13">
    <property type="entry name" value="NADH-UBIQUINONE OXIDOREDUCTASE 75 KDA SUBUNIT, MITOCHONDRIAL"/>
    <property type="match status" value="1"/>
</dbReference>
<evidence type="ECO:0000256" key="3">
    <source>
        <dbReference type="ARBA" id="ARBA00022485"/>
    </source>
</evidence>
<reference evidence="12 13" key="1">
    <citation type="submission" date="2014-06" db="EMBL/GenBank/DDBJ databases">
        <authorList>
            <person name="Swart Estienne"/>
        </authorList>
    </citation>
    <scope>NUCLEOTIDE SEQUENCE [LARGE SCALE GENOMIC DNA]</scope>
    <source>
        <strain evidence="12 13">130c</strain>
    </source>
</reference>
<evidence type="ECO:0000256" key="7">
    <source>
        <dbReference type="ARBA" id="ARBA00023014"/>
    </source>
</evidence>
<evidence type="ECO:0000259" key="10">
    <source>
        <dbReference type="PROSITE" id="PS51669"/>
    </source>
</evidence>
<dbReference type="SUPFAM" id="SSF53706">
    <property type="entry name" value="Formate dehydrogenase/DMSO reductase, domains 1-3"/>
    <property type="match status" value="1"/>
</dbReference>
<keyword evidence="13" id="KW-1185">Reference proteome</keyword>
<keyword evidence="12" id="KW-0830">Ubiquinone</keyword>
<protein>
    <submittedName>
        <fullName evidence="12">Nadh-ubiquinone oxidoreductase 75 kDa mitochondrial</fullName>
    </submittedName>
</protein>
<dbReference type="NCBIfam" id="TIGR01973">
    <property type="entry name" value="NuoG"/>
    <property type="match status" value="1"/>
</dbReference>
<dbReference type="GO" id="GO:0042773">
    <property type="term" value="P:ATP synthesis coupled electron transport"/>
    <property type="evidence" value="ECO:0007669"/>
    <property type="project" value="InterPro"/>
</dbReference>
<dbReference type="Proteomes" id="UP000039865">
    <property type="component" value="Unassembled WGS sequence"/>
</dbReference>
<evidence type="ECO:0000256" key="6">
    <source>
        <dbReference type="ARBA" id="ARBA00023004"/>
    </source>
</evidence>
<organism evidence="12 13">
    <name type="scientific">Stylonychia lemnae</name>
    <name type="common">Ciliate</name>
    <dbReference type="NCBI Taxonomy" id="5949"/>
    <lineage>
        <taxon>Eukaryota</taxon>
        <taxon>Sar</taxon>
        <taxon>Alveolata</taxon>
        <taxon>Ciliophora</taxon>
        <taxon>Intramacronucleata</taxon>
        <taxon>Spirotrichea</taxon>
        <taxon>Stichotrichia</taxon>
        <taxon>Sporadotrichida</taxon>
        <taxon>Oxytrichidae</taxon>
        <taxon>Stylonychinae</taxon>
        <taxon>Stylonychia</taxon>
    </lineage>
</organism>
<feature type="domain" description="4Fe-4S Mo/W bis-MGD-type" evidence="10">
    <location>
        <begin position="275"/>
        <end position="331"/>
    </location>
</feature>
<dbReference type="Gene3D" id="3.30.200.210">
    <property type="match status" value="1"/>
</dbReference>
<evidence type="ECO:0000313" key="13">
    <source>
        <dbReference type="Proteomes" id="UP000039865"/>
    </source>
</evidence>
<evidence type="ECO:0000256" key="9">
    <source>
        <dbReference type="ARBA" id="ARBA00034078"/>
    </source>
</evidence>
<dbReference type="InterPro" id="IPR019574">
    <property type="entry name" value="NADH_UbQ_OxRdtase_Gsu_4Fe4S-bd"/>
</dbReference>
<dbReference type="OMA" id="QAMAYGV"/>
<dbReference type="GO" id="GO:0016651">
    <property type="term" value="F:oxidoreductase activity, acting on NAD(P)H"/>
    <property type="evidence" value="ECO:0007669"/>
    <property type="project" value="InterPro"/>
</dbReference>
<accession>A0A078B3Q7</accession>
<dbReference type="GO" id="GO:0008137">
    <property type="term" value="F:NADH dehydrogenase (ubiquinone) activity"/>
    <property type="evidence" value="ECO:0007669"/>
    <property type="project" value="InterPro"/>
</dbReference>
<evidence type="ECO:0000256" key="2">
    <source>
        <dbReference type="ARBA" id="ARBA00005404"/>
    </source>
</evidence>
<keyword evidence="5" id="KW-1278">Translocase</keyword>
<dbReference type="FunFam" id="3.30.200.210:FF:000002">
    <property type="entry name" value="NADH-ubiquinone oxidoreductase 75 kDa subunit"/>
    <property type="match status" value="1"/>
</dbReference>
<proteinExistence type="inferred from homology"/>
<feature type="domain" description="4Fe-4S His(Cys)3-ligated-type" evidence="11">
    <location>
        <begin position="138"/>
        <end position="177"/>
    </location>
</feature>
<keyword evidence="8" id="KW-0520">NAD</keyword>
<dbReference type="PROSITE" id="PS00643">
    <property type="entry name" value="COMPLEX1_75K_3"/>
    <property type="match status" value="1"/>
</dbReference>
<dbReference type="PROSITE" id="PS51839">
    <property type="entry name" value="4FE4S_HC3"/>
    <property type="match status" value="1"/>
</dbReference>
<dbReference type="InterPro" id="IPR006656">
    <property type="entry name" value="Mopterin_OxRdtase"/>
</dbReference>
<dbReference type="Gene3D" id="3.30.70.20">
    <property type="match status" value="1"/>
</dbReference>
<name>A0A078B3Q7_STYLE</name>
<keyword evidence="4" id="KW-0479">Metal-binding</keyword>